<dbReference type="InterPro" id="IPR012338">
    <property type="entry name" value="Beta-lactam/transpept-like"/>
</dbReference>
<evidence type="ECO:0000256" key="4">
    <source>
        <dbReference type="ARBA" id="ARBA00022645"/>
    </source>
</evidence>
<feature type="domain" description="Glycosyl transferase family 51" evidence="14">
    <location>
        <begin position="85"/>
        <end position="247"/>
    </location>
</feature>
<keyword evidence="4" id="KW-0121">Carboxypeptidase</keyword>
<comment type="similarity">
    <text evidence="2">In the C-terminal section; belongs to the transpeptidase family.</text>
</comment>
<comment type="caution">
    <text evidence="15">The sequence shown here is derived from an EMBL/GenBank/DDBJ whole genome shotgun (WGS) entry which is preliminary data.</text>
</comment>
<sequence length="655" mass="72572">MTYRADLEHQKWRQRRNWRPLILSALLVILLAGAGFGLFGWNYLFKGMPTLPDKETLWTMGRSSAIEFRTSDNKLLLRRGPFYGRAVSAQTLPDYVVNAFIAGEDKRFYKHDGVDTMAIFRAMFANWEAGSTVQGGSTLTQQIVKNLLLTPEQTLRRKAQEMRLALEIEKRLSKDEILALYLNRIYLGNRAYGIDGAALAYFDKRATELTLSEASFLAALPKAPTRLSQENDLSAARTRQKYVLDQMVSAGFVSAEEAATAFETEISFVDYNPEDPTLGYVADYVSGQLKTLLPKVPDDAIVTITLSPDLQNMASEKLNAVLDEKGTTLKARNGAIMIIDKSGRIRAMVGGRDYQTSKFNRAVQAMRQPGSAFKAFVYAAAMEAGLTPGTVRVDEKTWITKDWAPRNYTGRYYGPVMLQDAFAHSLNVIAAKLTQEVGQNKVISTAHKLGLGTDLLSVPSIALGSDETTLLDLTRAYGAFALKGKRLDPYIIEKVEDSRGEIHYQRKPYPPASVLTERAAENMDFLLRRVVSNGSGWRAQLENHVTAGKTGTSQNWRDAWFIGYAGNYITGVWVGNDDNTHMNKVTGGSLPAEIWKSVMTEALKDVPADTETPNTQMVVGEMARARADFYSELSSAFDAAQPRQMAVLPGGRAAQ</sequence>
<dbReference type="InterPro" id="IPR001264">
    <property type="entry name" value="Glyco_trans_51"/>
</dbReference>
<keyword evidence="5" id="KW-0645">Protease</keyword>
<keyword evidence="16" id="KW-1185">Reference proteome</keyword>
<dbReference type="GO" id="GO:0016757">
    <property type="term" value="F:glycosyltransferase activity"/>
    <property type="evidence" value="ECO:0007669"/>
    <property type="project" value="UniProtKB-KW"/>
</dbReference>
<name>A0ABW1S5V4_9PROT</name>
<keyword evidence="12" id="KW-0812">Transmembrane</keyword>
<dbReference type="EMBL" id="JBHSSW010000001">
    <property type="protein sequence ID" value="MFC6196567.1"/>
    <property type="molecule type" value="Genomic_DNA"/>
</dbReference>
<evidence type="ECO:0000259" key="14">
    <source>
        <dbReference type="Pfam" id="PF00912"/>
    </source>
</evidence>
<keyword evidence="12" id="KW-1133">Transmembrane helix</keyword>
<evidence type="ECO:0000256" key="8">
    <source>
        <dbReference type="ARBA" id="ARBA00022801"/>
    </source>
</evidence>
<dbReference type="Gene3D" id="3.40.710.10">
    <property type="entry name" value="DD-peptidase/beta-lactamase superfamily"/>
    <property type="match status" value="1"/>
</dbReference>
<keyword evidence="6 15" id="KW-0328">Glycosyltransferase</keyword>
<evidence type="ECO:0000256" key="12">
    <source>
        <dbReference type="SAM" id="Phobius"/>
    </source>
</evidence>
<evidence type="ECO:0000256" key="7">
    <source>
        <dbReference type="ARBA" id="ARBA00022679"/>
    </source>
</evidence>
<evidence type="ECO:0000313" key="16">
    <source>
        <dbReference type="Proteomes" id="UP001596303"/>
    </source>
</evidence>
<protein>
    <recommendedName>
        <fullName evidence="10">peptidoglycan glycosyltransferase</fullName>
        <ecNumber evidence="10">2.4.99.28</ecNumber>
    </recommendedName>
</protein>
<dbReference type="InterPro" id="IPR036950">
    <property type="entry name" value="PBP_transglycosylase"/>
</dbReference>
<evidence type="ECO:0000256" key="5">
    <source>
        <dbReference type="ARBA" id="ARBA00022670"/>
    </source>
</evidence>
<evidence type="ECO:0000256" key="3">
    <source>
        <dbReference type="ARBA" id="ARBA00007739"/>
    </source>
</evidence>
<evidence type="ECO:0000313" key="15">
    <source>
        <dbReference type="EMBL" id="MFC6196567.1"/>
    </source>
</evidence>
<dbReference type="EC" id="2.4.99.28" evidence="10"/>
<dbReference type="InterPro" id="IPR050396">
    <property type="entry name" value="Glycosyltr_51/Transpeptidase"/>
</dbReference>
<reference evidence="16" key="1">
    <citation type="journal article" date="2019" name="Int. J. Syst. Evol. Microbiol.">
        <title>The Global Catalogue of Microorganisms (GCM) 10K type strain sequencing project: providing services to taxonomists for standard genome sequencing and annotation.</title>
        <authorList>
            <consortium name="The Broad Institute Genomics Platform"/>
            <consortium name="The Broad Institute Genome Sequencing Center for Infectious Disease"/>
            <person name="Wu L."/>
            <person name="Ma J."/>
        </authorList>
    </citation>
    <scope>NUCLEOTIDE SEQUENCE [LARGE SCALE GENOMIC DNA]</scope>
    <source>
        <strain evidence="16">CGMCC-1.15741</strain>
    </source>
</reference>
<comment type="similarity">
    <text evidence="3">In the N-terminal section; belongs to the glycosyltransferase 51 family.</text>
</comment>
<evidence type="ECO:0000256" key="1">
    <source>
        <dbReference type="ARBA" id="ARBA00004752"/>
    </source>
</evidence>
<evidence type="ECO:0000259" key="13">
    <source>
        <dbReference type="Pfam" id="PF00905"/>
    </source>
</evidence>
<dbReference type="PANTHER" id="PTHR32282:SF33">
    <property type="entry name" value="PEPTIDOGLYCAN GLYCOSYLTRANSFERASE"/>
    <property type="match status" value="1"/>
</dbReference>
<organism evidence="15 16">
    <name type="scientific">Ponticaulis profundi</name>
    <dbReference type="NCBI Taxonomy" id="2665222"/>
    <lineage>
        <taxon>Bacteria</taxon>
        <taxon>Pseudomonadati</taxon>
        <taxon>Pseudomonadota</taxon>
        <taxon>Alphaproteobacteria</taxon>
        <taxon>Hyphomonadales</taxon>
        <taxon>Hyphomonadaceae</taxon>
        <taxon>Ponticaulis</taxon>
    </lineage>
</organism>
<feature type="domain" description="Penicillin-binding protein transpeptidase" evidence="13">
    <location>
        <begin position="335"/>
        <end position="599"/>
    </location>
</feature>
<dbReference type="Gene3D" id="1.10.3810.10">
    <property type="entry name" value="Biosynthetic peptidoglycan transglycosylase-like"/>
    <property type="match status" value="1"/>
</dbReference>
<accession>A0ABW1S5V4</accession>
<evidence type="ECO:0000256" key="10">
    <source>
        <dbReference type="ARBA" id="ARBA00044770"/>
    </source>
</evidence>
<dbReference type="SUPFAM" id="SSF56601">
    <property type="entry name" value="beta-lactamase/transpeptidase-like"/>
    <property type="match status" value="1"/>
</dbReference>
<dbReference type="Pfam" id="PF00905">
    <property type="entry name" value="Transpeptidase"/>
    <property type="match status" value="1"/>
</dbReference>
<feature type="transmembrane region" description="Helical" evidence="12">
    <location>
        <begin position="21"/>
        <end position="44"/>
    </location>
</feature>
<dbReference type="PANTHER" id="PTHR32282">
    <property type="entry name" value="BINDING PROTEIN TRANSPEPTIDASE, PUTATIVE-RELATED"/>
    <property type="match status" value="1"/>
</dbReference>
<keyword evidence="8" id="KW-0378">Hydrolase</keyword>
<keyword evidence="7 15" id="KW-0808">Transferase</keyword>
<dbReference type="SUPFAM" id="SSF53955">
    <property type="entry name" value="Lysozyme-like"/>
    <property type="match status" value="1"/>
</dbReference>
<comment type="catalytic activity">
    <reaction evidence="11">
        <text>[GlcNAc-(1-&gt;4)-Mur2Ac(oyl-L-Ala-gamma-D-Glu-L-Lys-D-Ala-D-Ala)](n)-di-trans,octa-cis-undecaprenyl diphosphate + beta-D-GlcNAc-(1-&gt;4)-Mur2Ac(oyl-L-Ala-gamma-D-Glu-L-Lys-D-Ala-D-Ala)-di-trans,octa-cis-undecaprenyl diphosphate = [GlcNAc-(1-&gt;4)-Mur2Ac(oyl-L-Ala-gamma-D-Glu-L-Lys-D-Ala-D-Ala)](n+1)-di-trans,octa-cis-undecaprenyl diphosphate + di-trans,octa-cis-undecaprenyl diphosphate + H(+)</text>
        <dbReference type="Rhea" id="RHEA:23708"/>
        <dbReference type="Rhea" id="RHEA-COMP:9602"/>
        <dbReference type="Rhea" id="RHEA-COMP:9603"/>
        <dbReference type="ChEBI" id="CHEBI:15378"/>
        <dbReference type="ChEBI" id="CHEBI:58405"/>
        <dbReference type="ChEBI" id="CHEBI:60033"/>
        <dbReference type="ChEBI" id="CHEBI:78435"/>
        <dbReference type="EC" id="2.4.99.28"/>
    </reaction>
</comment>
<proteinExistence type="inferred from homology"/>
<dbReference type="InterPro" id="IPR023346">
    <property type="entry name" value="Lysozyme-like_dom_sf"/>
</dbReference>
<dbReference type="Pfam" id="PF00912">
    <property type="entry name" value="Transgly"/>
    <property type="match status" value="1"/>
</dbReference>
<keyword evidence="9" id="KW-0511">Multifunctional enzyme</keyword>
<keyword evidence="12" id="KW-0472">Membrane</keyword>
<evidence type="ECO:0000256" key="11">
    <source>
        <dbReference type="ARBA" id="ARBA00049902"/>
    </source>
</evidence>
<evidence type="ECO:0000256" key="2">
    <source>
        <dbReference type="ARBA" id="ARBA00007090"/>
    </source>
</evidence>
<dbReference type="Proteomes" id="UP001596303">
    <property type="component" value="Unassembled WGS sequence"/>
</dbReference>
<dbReference type="NCBIfam" id="TIGR02074">
    <property type="entry name" value="PBP_1a_fam"/>
    <property type="match status" value="1"/>
</dbReference>
<dbReference type="InterPro" id="IPR001460">
    <property type="entry name" value="PCN-bd_Tpept"/>
</dbReference>
<gene>
    <name evidence="15" type="ORF">ACFQDM_00680</name>
</gene>
<dbReference type="RefSeq" id="WP_377374127.1">
    <property type="nucleotide sequence ID" value="NZ_JBHSSW010000001.1"/>
</dbReference>
<comment type="pathway">
    <text evidence="1">Cell wall biogenesis; peptidoglycan biosynthesis.</text>
</comment>
<evidence type="ECO:0000256" key="6">
    <source>
        <dbReference type="ARBA" id="ARBA00022676"/>
    </source>
</evidence>
<evidence type="ECO:0000256" key="9">
    <source>
        <dbReference type="ARBA" id="ARBA00023268"/>
    </source>
</evidence>